<dbReference type="Gene3D" id="3.90.1720.10">
    <property type="entry name" value="endopeptidase domain like (from Nostoc punctiforme)"/>
    <property type="match status" value="1"/>
</dbReference>
<accession>A0ABU4VJA2</accession>
<gene>
    <name evidence="2" type="ORF">SK069_09955</name>
</gene>
<dbReference type="EMBL" id="JAXAVX010000004">
    <property type="protein sequence ID" value="MDX8151915.1"/>
    <property type="molecule type" value="Genomic_DNA"/>
</dbReference>
<dbReference type="Proteomes" id="UP001277761">
    <property type="component" value="Unassembled WGS sequence"/>
</dbReference>
<comment type="caution">
    <text evidence="2">The sequence shown here is derived from an EMBL/GenBank/DDBJ whole genome shotgun (WGS) entry which is preliminary data.</text>
</comment>
<sequence>MAAAVLVGGVAAASGSGSDATLLRAWSIDAPSLPVPAGDPGAPTATTTADAESELDDGREVASAEPERTPDAEAPPAGDRLPSGAPSDAAVAEDLKRALGRKEGSARTLISAATVDGRGLASIPPDAPSKVVQIIQAANEVARKPYVYGGGHGRFAGSIWTDSAYDCSGSISYALAAAGLIDAPMVSGAMASDFKPGPGKWVTIYANGGHAFMFVAGLRFDTSGLRQTGSRWQSATRSVSGFREVHIPGL</sequence>
<name>A0ABU4VJA2_9ACTN</name>
<keyword evidence="3" id="KW-1185">Reference proteome</keyword>
<protein>
    <recommendedName>
        <fullName evidence="4">NlpC/P60 domain-containing protein</fullName>
    </recommendedName>
</protein>
<proteinExistence type="predicted"/>
<organism evidence="2 3">
    <name type="scientific">Patulibacter brassicae</name>
    <dbReference type="NCBI Taxonomy" id="1705717"/>
    <lineage>
        <taxon>Bacteria</taxon>
        <taxon>Bacillati</taxon>
        <taxon>Actinomycetota</taxon>
        <taxon>Thermoleophilia</taxon>
        <taxon>Solirubrobacterales</taxon>
        <taxon>Patulibacteraceae</taxon>
        <taxon>Patulibacter</taxon>
    </lineage>
</organism>
<feature type="compositionally biased region" description="Basic and acidic residues" evidence="1">
    <location>
        <begin position="56"/>
        <end position="71"/>
    </location>
</feature>
<evidence type="ECO:0000313" key="3">
    <source>
        <dbReference type="Proteomes" id="UP001277761"/>
    </source>
</evidence>
<evidence type="ECO:0000256" key="1">
    <source>
        <dbReference type="SAM" id="MobiDB-lite"/>
    </source>
</evidence>
<reference evidence="2 3" key="1">
    <citation type="submission" date="2023-11" db="EMBL/GenBank/DDBJ databases">
        <authorList>
            <person name="Xu M."/>
            <person name="Jiang T."/>
        </authorList>
    </citation>
    <scope>NUCLEOTIDE SEQUENCE [LARGE SCALE GENOMIC DNA]</scope>
    <source>
        <strain evidence="2 3">SD</strain>
    </source>
</reference>
<dbReference type="RefSeq" id="WP_319954070.1">
    <property type="nucleotide sequence ID" value="NZ_JAXAVX010000004.1"/>
</dbReference>
<evidence type="ECO:0000313" key="2">
    <source>
        <dbReference type="EMBL" id="MDX8151915.1"/>
    </source>
</evidence>
<evidence type="ECO:0008006" key="4">
    <source>
        <dbReference type="Google" id="ProtNLM"/>
    </source>
</evidence>
<feature type="compositionally biased region" description="Low complexity" evidence="1">
    <location>
        <begin position="36"/>
        <end position="50"/>
    </location>
</feature>
<feature type="region of interest" description="Disordered" evidence="1">
    <location>
        <begin position="30"/>
        <end position="88"/>
    </location>
</feature>